<evidence type="ECO:0000256" key="3">
    <source>
        <dbReference type="PROSITE-ProRule" id="PRU00221"/>
    </source>
</evidence>
<keyword evidence="5" id="KW-1185">Reference proteome</keyword>
<dbReference type="InterPro" id="IPR015943">
    <property type="entry name" value="WD40/YVTN_repeat-like_dom_sf"/>
</dbReference>
<proteinExistence type="predicted"/>
<dbReference type="Pfam" id="PF00400">
    <property type="entry name" value="WD40"/>
    <property type="match status" value="3"/>
</dbReference>
<organism evidence="4 5">
    <name type="scientific">Blattamonas nauphoetae</name>
    <dbReference type="NCBI Taxonomy" id="2049346"/>
    <lineage>
        <taxon>Eukaryota</taxon>
        <taxon>Metamonada</taxon>
        <taxon>Preaxostyla</taxon>
        <taxon>Oxymonadida</taxon>
        <taxon>Blattamonas</taxon>
    </lineage>
</organism>
<dbReference type="EMBL" id="JARBJD010000099">
    <property type="protein sequence ID" value="KAK2952799.1"/>
    <property type="molecule type" value="Genomic_DNA"/>
</dbReference>
<name>A0ABQ9XMP4_9EUKA</name>
<dbReference type="Proteomes" id="UP001281761">
    <property type="component" value="Unassembled WGS sequence"/>
</dbReference>
<dbReference type="InterPro" id="IPR036322">
    <property type="entry name" value="WD40_repeat_dom_sf"/>
</dbReference>
<accession>A0ABQ9XMP4</accession>
<dbReference type="InterPro" id="IPR001680">
    <property type="entry name" value="WD40_rpt"/>
</dbReference>
<evidence type="ECO:0000313" key="4">
    <source>
        <dbReference type="EMBL" id="KAK2952799.1"/>
    </source>
</evidence>
<sequence>MDPGSSDMRIDDDSSNKELYTFDAMVPVYSVDWSWRTSAPFRLAYTTFTENTANTVNVIRLDEEKRELVSVASAPHHLPPTKLMWMPYKDEDKPDLFATTGDYLRIWEVRDDNIQCKSRLNSQTPGNPHHAPISSFDWNRTDPNLIGTSSIDTTCTIWDVQNERATAQLIAHDKEVFDIAFTSGVHVFATVGADGSVRLFDLRNMEHSTIIYESPKYTPLLRVGWSPMEPNHLATLILDSPTVIILDIRQPSIPLLQLTGHQKPTNSLNWSPNSQHYIATGSEDSNAFIWDLRQTPKQISDPFLAYNAQSPINKVSWSSIQPSWIAVSMSTNVQILRI</sequence>
<dbReference type="InterPro" id="IPR045159">
    <property type="entry name" value="DCAF7-like"/>
</dbReference>
<reference evidence="4 5" key="1">
    <citation type="journal article" date="2022" name="bioRxiv">
        <title>Genomics of Preaxostyla Flagellates Illuminates Evolutionary Transitions and the Path Towards Mitochondrial Loss.</title>
        <authorList>
            <person name="Novak L.V.F."/>
            <person name="Treitli S.C."/>
            <person name="Pyrih J."/>
            <person name="Halakuc P."/>
            <person name="Pipaliya S.V."/>
            <person name="Vacek V."/>
            <person name="Brzon O."/>
            <person name="Soukal P."/>
            <person name="Eme L."/>
            <person name="Dacks J.B."/>
            <person name="Karnkowska A."/>
            <person name="Elias M."/>
            <person name="Hampl V."/>
        </authorList>
    </citation>
    <scope>NUCLEOTIDE SEQUENCE [LARGE SCALE GENOMIC DNA]</scope>
    <source>
        <strain evidence="4">NAU3</strain>
        <tissue evidence="4">Gut</tissue>
    </source>
</reference>
<dbReference type="SUPFAM" id="SSF50978">
    <property type="entry name" value="WD40 repeat-like"/>
    <property type="match status" value="1"/>
</dbReference>
<keyword evidence="2" id="KW-0677">Repeat</keyword>
<feature type="repeat" description="WD" evidence="3">
    <location>
        <begin position="258"/>
        <end position="300"/>
    </location>
</feature>
<feature type="repeat" description="WD" evidence="3">
    <location>
        <begin position="169"/>
        <end position="210"/>
    </location>
</feature>
<dbReference type="PANTHER" id="PTHR19919">
    <property type="entry name" value="WD REPEAT CONTAINING PROTEIN"/>
    <property type="match status" value="1"/>
</dbReference>
<keyword evidence="1 3" id="KW-0853">WD repeat</keyword>
<protein>
    <submittedName>
        <fullName evidence="4">WD40 repeat protein</fullName>
    </submittedName>
</protein>
<comment type="caution">
    <text evidence="4">The sequence shown here is derived from an EMBL/GenBank/DDBJ whole genome shotgun (WGS) entry which is preliminary data.</text>
</comment>
<evidence type="ECO:0000256" key="2">
    <source>
        <dbReference type="ARBA" id="ARBA00022737"/>
    </source>
</evidence>
<feature type="repeat" description="WD" evidence="3">
    <location>
        <begin position="126"/>
        <end position="168"/>
    </location>
</feature>
<dbReference type="SMART" id="SM00320">
    <property type="entry name" value="WD40"/>
    <property type="match status" value="3"/>
</dbReference>
<evidence type="ECO:0000256" key="1">
    <source>
        <dbReference type="ARBA" id="ARBA00022574"/>
    </source>
</evidence>
<dbReference type="InterPro" id="IPR019775">
    <property type="entry name" value="WD40_repeat_CS"/>
</dbReference>
<dbReference type="PROSITE" id="PS00678">
    <property type="entry name" value="WD_REPEATS_1"/>
    <property type="match status" value="2"/>
</dbReference>
<dbReference type="PROSITE" id="PS50082">
    <property type="entry name" value="WD_REPEATS_2"/>
    <property type="match status" value="3"/>
</dbReference>
<evidence type="ECO:0000313" key="5">
    <source>
        <dbReference type="Proteomes" id="UP001281761"/>
    </source>
</evidence>
<dbReference type="PROSITE" id="PS50294">
    <property type="entry name" value="WD_REPEATS_REGION"/>
    <property type="match status" value="2"/>
</dbReference>
<dbReference type="Gene3D" id="2.130.10.10">
    <property type="entry name" value="YVTN repeat-like/Quinoprotein amine dehydrogenase"/>
    <property type="match status" value="1"/>
</dbReference>
<gene>
    <name evidence="4" type="ORF">BLNAU_12267</name>
</gene>